<dbReference type="GO" id="GO:0003723">
    <property type="term" value="F:RNA binding"/>
    <property type="evidence" value="ECO:0007669"/>
    <property type="project" value="TreeGrafter"/>
</dbReference>
<dbReference type="Pfam" id="PF04408">
    <property type="entry name" value="WHD_HA2"/>
    <property type="match status" value="1"/>
</dbReference>
<dbReference type="InterPro" id="IPR027417">
    <property type="entry name" value="P-loop_NTPase"/>
</dbReference>
<dbReference type="SMART" id="SM00490">
    <property type="entry name" value="HELICc"/>
    <property type="match status" value="1"/>
</dbReference>
<accession>A0AAV9IBG7</accession>
<sequence>MKVGRKDNEIFQELERLNLNNEQLQWLRSSKTIGIGRKRARSRTTKKQPRDADKTDGVVDSSSIVVEEPVVVQHHHPNEESTRDGQVEEEATGFVQIDWNRLQWNTRKRNRNEEERSALVVDNPVLGPVDSSPEAELAGAESWKTLTSSDTEEKTPLSLECTKKEQESTNSYWSNTYVQQLSAENELESEDSAAVREEKNEKSLMTTESIDDGAKNPIIVERSKKEWAARMQLPIVEREQEIVELVNERDIVFIAAETGSGKTTQVPQFLYEAGYCSVRKDGYSGKIVVTQPRRVGAFACSSRVAKELDVSVGHEVGYHVRHFRKVSRETKIEFVTEGILLRWLQSDILLRRFSVVILDEAHERSMDTDLILGLVTRSVRLRRLMFVNNEKVRLPEYPEKVLLPPLKLIVMSATLDIDQLLSNEKLFSPHIPQPATLQVETRRYPVHIHFAKKTAVNYVDAAFKTVCKIHRQLPPGDVLVFLTGRREVLHLCRKLAFALQGTFPRRVHLPLRSVRNKGSMHSVRILPLYSMLPWKKQQRVFSTAPNECRTIIVATNIAETSITIPNIVYVVDSGRVKKKEYTWTQGENAFSMIRYHVKWTSQSSAEQRAGRAGRTCEGHCYRLYSAAVFLNEMEEQEEPAIQKTPADALLLKLKAFGVDVHSFPFPSPPSEEALETAERVLYDLGALYTSTNNVSVLSSLGRKLSKLPISCRLGKLVVESCGSSSMIAYALRIAALLTVSDIFLSNEEEEGRNMTSTRSCRMDSTSEILSILYSFCAWEYNMVQNAAPEPPEKYGFREKSVREVCLIINQLCRLVLRLGWIPKSWYPCMFPSFLQPPTRTERTQLIRTILGCFPDQVCRHLSTAEATKLGLKGRKKREAFETACGSIVYLSRDRMLTQPVSSIDFVCYLELLDKSSHHSVEVGSSSNKHVYIRNCTVVTADMLVDVAASMCTFSQPLLYPPPTYDVDRGCVVCSVDVRFGPRQWPLGIFQVPYDEEKYSWNRTTSGGGGSSDWMMDRYRIFGQSFLRGQVFQSMAQWTAYLKESPDAMIRAPSLFCVMQLYMELHRHKIYRKEDCVRIWEKHPSFLLREYLSFLHEGSAVVDEISQRWPPL</sequence>
<dbReference type="PROSITE" id="PS00690">
    <property type="entry name" value="DEAH_ATP_HELICASE"/>
    <property type="match status" value="1"/>
</dbReference>
<keyword evidence="3" id="KW-0547">Nucleotide-binding</keyword>
<comment type="caution">
    <text evidence="11">The sequence shown here is derived from an EMBL/GenBank/DDBJ whole genome shotgun (WGS) entry which is preliminary data.</text>
</comment>
<dbReference type="InterPro" id="IPR056371">
    <property type="entry name" value="DHX37-like_C"/>
</dbReference>
<feature type="compositionally biased region" description="Basic and acidic residues" evidence="8">
    <location>
        <begin position="193"/>
        <end position="202"/>
    </location>
</feature>
<feature type="region of interest" description="Disordered" evidence="8">
    <location>
        <begin position="35"/>
        <end position="58"/>
    </location>
</feature>
<dbReference type="Pfam" id="PF23362">
    <property type="entry name" value="DHX37_C"/>
    <property type="match status" value="1"/>
</dbReference>
<dbReference type="Gene3D" id="3.40.50.300">
    <property type="entry name" value="P-loop containing nucleotide triphosphate hydrolases"/>
    <property type="match status" value="2"/>
</dbReference>
<dbReference type="Pfam" id="PF00271">
    <property type="entry name" value="Helicase_C"/>
    <property type="match status" value="1"/>
</dbReference>
<evidence type="ECO:0000256" key="1">
    <source>
        <dbReference type="ARBA" id="ARBA00008792"/>
    </source>
</evidence>
<dbReference type="InterPro" id="IPR048333">
    <property type="entry name" value="HA2_WH"/>
</dbReference>
<evidence type="ECO:0000256" key="8">
    <source>
        <dbReference type="SAM" id="MobiDB-lite"/>
    </source>
</evidence>
<dbReference type="GO" id="GO:0016787">
    <property type="term" value="F:hydrolase activity"/>
    <property type="evidence" value="ECO:0007669"/>
    <property type="project" value="UniProtKB-KW"/>
</dbReference>
<proteinExistence type="inferred from homology"/>
<dbReference type="PROSITE" id="PS51194">
    <property type="entry name" value="HELICASE_CTER"/>
    <property type="match status" value="1"/>
</dbReference>
<feature type="region of interest" description="Disordered" evidence="8">
    <location>
        <begin position="124"/>
        <end position="157"/>
    </location>
</feature>
<dbReference type="Pfam" id="PF00270">
    <property type="entry name" value="DEAD"/>
    <property type="match status" value="1"/>
</dbReference>
<gene>
    <name evidence="11" type="ORF">GAYE_SCF05G2581</name>
</gene>
<evidence type="ECO:0000256" key="6">
    <source>
        <dbReference type="ARBA" id="ARBA00022840"/>
    </source>
</evidence>
<comment type="catalytic activity">
    <reaction evidence="7">
        <text>ATP + H2O = ADP + phosphate + H(+)</text>
        <dbReference type="Rhea" id="RHEA:13065"/>
        <dbReference type="ChEBI" id="CHEBI:15377"/>
        <dbReference type="ChEBI" id="CHEBI:15378"/>
        <dbReference type="ChEBI" id="CHEBI:30616"/>
        <dbReference type="ChEBI" id="CHEBI:43474"/>
        <dbReference type="ChEBI" id="CHEBI:456216"/>
        <dbReference type="EC" id="3.6.4.13"/>
    </reaction>
</comment>
<dbReference type="EC" id="3.6.4.13" evidence="2"/>
<reference evidence="11 12" key="1">
    <citation type="submission" date="2022-07" db="EMBL/GenBank/DDBJ databases">
        <title>Genome-wide signatures of adaptation to extreme environments.</title>
        <authorList>
            <person name="Cho C.H."/>
            <person name="Yoon H.S."/>
        </authorList>
    </citation>
    <scope>NUCLEOTIDE SEQUENCE [LARGE SCALE GENOMIC DNA]</scope>
    <source>
        <strain evidence="11 12">108.79 E11</strain>
    </source>
</reference>
<dbReference type="SMART" id="SM00487">
    <property type="entry name" value="DEXDc"/>
    <property type="match status" value="1"/>
</dbReference>
<dbReference type="AlphaFoldDB" id="A0AAV9IBG7"/>
<keyword evidence="12" id="KW-1185">Reference proteome</keyword>
<feature type="domain" description="Helicase ATP-binding" evidence="9">
    <location>
        <begin position="243"/>
        <end position="433"/>
    </location>
</feature>
<dbReference type="SMART" id="SM00847">
    <property type="entry name" value="HA2"/>
    <property type="match status" value="1"/>
</dbReference>
<dbReference type="InterPro" id="IPR007502">
    <property type="entry name" value="Helicase-assoc_dom"/>
</dbReference>
<dbReference type="InterPro" id="IPR002464">
    <property type="entry name" value="DNA/RNA_helicase_DEAH_CS"/>
</dbReference>
<evidence type="ECO:0000313" key="12">
    <source>
        <dbReference type="Proteomes" id="UP001300502"/>
    </source>
</evidence>
<evidence type="ECO:0000256" key="4">
    <source>
        <dbReference type="ARBA" id="ARBA00022801"/>
    </source>
</evidence>
<dbReference type="GO" id="GO:0005524">
    <property type="term" value="F:ATP binding"/>
    <property type="evidence" value="ECO:0007669"/>
    <property type="project" value="UniProtKB-KW"/>
</dbReference>
<organism evidence="11 12">
    <name type="scientific">Galdieria yellowstonensis</name>
    <dbReference type="NCBI Taxonomy" id="3028027"/>
    <lineage>
        <taxon>Eukaryota</taxon>
        <taxon>Rhodophyta</taxon>
        <taxon>Bangiophyceae</taxon>
        <taxon>Galdieriales</taxon>
        <taxon>Galdieriaceae</taxon>
        <taxon>Galdieria</taxon>
    </lineage>
</organism>
<name>A0AAV9IBG7_9RHOD</name>
<dbReference type="EMBL" id="JANCYU010000025">
    <property type="protein sequence ID" value="KAK4524678.1"/>
    <property type="molecule type" value="Genomic_DNA"/>
</dbReference>
<dbReference type="SUPFAM" id="SSF52540">
    <property type="entry name" value="P-loop containing nucleoside triphosphate hydrolases"/>
    <property type="match status" value="1"/>
</dbReference>
<evidence type="ECO:0000256" key="5">
    <source>
        <dbReference type="ARBA" id="ARBA00022806"/>
    </source>
</evidence>
<evidence type="ECO:0000256" key="2">
    <source>
        <dbReference type="ARBA" id="ARBA00012552"/>
    </source>
</evidence>
<evidence type="ECO:0000259" key="10">
    <source>
        <dbReference type="PROSITE" id="PS51194"/>
    </source>
</evidence>
<dbReference type="FunFam" id="3.40.50.300:FF:000637">
    <property type="entry name" value="ATP-dependent RNA helicase DHX37/DHR1"/>
    <property type="match status" value="1"/>
</dbReference>
<evidence type="ECO:0000313" key="11">
    <source>
        <dbReference type="EMBL" id="KAK4524678.1"/>
    </source>
</evidence>
<dbReference type="GO" id="GO:0005730">
    <property type="term" value="C:nucleolus"/>
    <property type="evidence" value="ECO:0007669"/>
    <property type="project" value="TreeGrafter"/>
</dbReference>
<evidence type="ECO:0000256" key="7">
    <source>
        <dbReference type="ARBA" id="ARBA00047984"/>
    </source>
</evidence>
<evidence type="ECO:0000256" key="3">
    <source>
        <dbReference type="ARBA" id="ARBA00022741"/>
    </source>
</evidence>
<feature type="compositionally biased region" description="Basic residues" evidence="8">
    <location>
        <begin position="36"/>
        <end position="47"/>
    </location>
</feature>
<dbReference type="InterPro" id="IPR001650">
    <property type="entry name" value="Helicase_C-like"/>
</dbReference>
<feature type="region of interest" description="Disordered" evidence="8">
    <location>
        <begin position="184"/>
        <end position="205"/>
    </location>
</feature>
<keyword evidence="5" id="KW-0347">Helicase</keyword>
<dbReference type="InterPro" id="IPR011545">
    <property type="entry name" value="DEAD/DEAH_box_helicase_dom"/>
</dbReference>
<dbReference type="PANTHER" id="PTHR18934:SF99">
    <property type="entry name" value="ATP-DEPENDENT RNA HELICASE DHX37-RELATED"/>
    <property type="match status" value="1"/>
</dbReference>
<dbReference type="InterPro" id="IPR014001">
    <property type="entry name" value="Helicase_ATP-bd"/>
</dbReference>
<dbReference type="Gene3D" id="1.20.120.1080">
    <property type="match status" value="1"/>
</dbReference>
<dbReference type="PROSITE" id="PS51192">
    <property type="entry name" value="HELICASE_ATP_BIND_1"/>
    <property type="match status" value="1"/>
</dbReference>
<feature type="compositionally biased region" description="Basic and acidic residues" evidence="8">
    <location>
        <begin position="48"/>
        <end position="57"/>
    </location>
</feature>
<dbReference type="GO" id="GO:0003724">
    <property type="term" value="F:RNA helicase activity"/>
    <property type="evidence" value="ECO:0007669"/>
    <property type="project" value="UniProtKB-EC"/>
</dbReference>
<evidence type="ECO:0000259" key="9">
    <source>
        <dbReference type="PROSITE" id="PS51192"/>
    </source>
</evidence>
<dbReference type="CDD" id="cd18791">
    <property type="entry name" value="SF2_C_RHA"/>
    <property type="match status" value="1"/>
</dbReference>
<keyword evidence="6" id="KW-0067">ATP-binding</keyword>
<dbReference type="PANTHER" id="PTHR18934">
    <property type="entry name" value="ATP-DEPENDENT RNA HELICASE"/>
    <property type="match status" value="1"/>
</dbReference>
<dbReference type="Proteomes" id="UP001300502">
    <property type="component" value="Unassembled WGS sequence"/>
</dbReference>
<dbReference type="GO" id="GO:0000462">
    <property type="term" value="P:maturation of SSU-rRNA from tricistronic rRNA transcript (SSU-rRNA, 5.8S rRNA, LSU-rRNA)"/>
    <property type="evidence" value="ECO:0007669"/>
    <property type="project" value="TreeGrafter"/>
</dbReference>
<protein>
    <recommendedName>
        <fullName evidence="2">RNA helicase</fullName>
        <ecNumber evidence="2">3.6.4.13</ecNumber>
    </recommendedName>
</protein>
<comment type="similarity">
    <text evidence="1">Belongs to the DEAD box helicase family. DEAH subfamily.</text>
</comment>
<keyword evidence="4" id="KW-0378">Hydrolase</keyword>
<feature type="domain" description="Helicase C-terminal" evidence="10">
    <location>
        <begin position="465"/>
        <end position="652"/>
    </location>
</feature>